<comment type="caution">
    <text evidence="2">The sequence shown here is derived from an EMBL/GenBank/DDBJ whole genome shotgun (WGS) entry which is preliminary data.</text>
</comment>
<keyword evidence="3" id="KW-1185">Reference proteome</keyword>
<reference evidence="2" key="2">
    <citation type="submission" date="2022-01" db="EMBL/GenBank/DDBJ databases">
        <authorList>
            <person name="Yamashiro T."/>
            <person name="Shiraishi A."/>
            <person name="Satake H."/>
            <person name="Nakayama K."/>
        </authorList>
    </citation>
    <scope>NUCLEOTIDE SEQUENCE</scope>
</reference>
<gene>
    <name evidence="2" type="ORF">Tco_1056868</name>
</gene>
<organism evidence="2 3">
    <name type="scientific">Tanacetum coccineum</name>
    <dbReference type="NCBI Taxonomy" id="301880"/>
    <lineage>
        <taxon>Eukaryota</taxon>
        <taxon>Viridiplantae</taxon>
        <taxon>Streptophyta</taxon>
        <taxon>Embryophyta</taxon>
        <taxon>Tracheophyta</taxon>
        <taxon>Spermatophyta</taxon>
        <taxon>Magnoliopsida</taxon>
        <taxon>eudicotyledons</taxon>
        <taxon>Gunneridae</taxon>
        <taxon>Pentapetalae</taxon>
        <taxon>asterids</taxon>
        <taxon>campanulids</taxon>
        <taxon>Asterales</taxon>
        <taxon>Asteraceae</taxon>
        <taxon>Asteroideae</taxon>
        <taxon>Anthemideae</taxon>
        <taxon>Anthemidinae</taxon>
        <taxon>Tanacetum</taxon>
    </lineage>
</organism>
<sequence>AQIRHIFLDGYGIWVFRIVIFKISSFKLQNACLLLTFTNYSIITAILKDKRLIKAETLKGVIINETSSAPAKGNKSSSASKVSSAPAKECEN</sequence>
<accession>A0ABQ5H4R4</accession>
<dbReference type="Proteomes" id="UP001151760">
    <property type="component" value="Unassembled WGS sequence"/>
</dbReference>
<protein>
    <submittedName>
        <fullName evidence="2">Uncharacterized protein</fullName>
    </submittedName>
</protein>
<dbReference type="EMBL" id="BQNB010019176">
    <property type="protein sequence ID" value="GJT82526.1"/>
    <property type="molecule type" value="Genomic_DNA"/>
</dbReference>
<evidence type="ECO:0000313" key="3">
    <source>
        <dbReference type="Proteomes" id="UP001151760"/>
    </source>
</evidence>
<evidence type="ECO:0000313" key="2">
    <source>
        <dbReference type="EMBL" id="GJT82526.1"/>
    </source>
</evidence>
<name>A0ABQ5H4R4_9ASTR</name>
<feature type="region of interest" description="Disordered" evidence="1">
    <location>
        <begin position="68"/>
        <end position="92"/>
    </location>
</feature>
<evidence type="ECO:0000256" key="1">
    <source>
        <dbReference type="SAM" id="MobiDB-lite"/>
    </source>
</evidence>
<feature type="non-terminal residue" evidence="2">
    <location>
        <position position="1"/>
    </location>
</feature>
<reference evidence="2" key="1">
    <citation type="journal article" date="2022" name="Int. J. Mol. Sci.">
        <title>Draft Genome of Tanacetum Coccineum: Genomic Comparison of Closely Related Tanacetum-Family Plants.</title>
        <authorList>
            <person name="Yamashiro T."/>
            <person name="Shiraishi A."/>
            <person name="Nakayama K."/>
            <person name="Satake H."/>
        </authorList>
    </citation>
    <scope>NUCLEOTIDE SEQUENCE</scope>
</reference>
<proteinExistence type="predicted"/>